<dbReference type="InterPro" id="IPR010982">
    <property type="entry name" value="Lambda_DNA-bd_dom_sf"/>
</dbReference>
<dbReference type="SMART" id="SM00530">
    <property type="entry name" value="HTH_XRE"/>
    <property type="match status" value="1"/>
</dbReference>
<dbReference type="EMBL" id="JAGSOG010000008">
    <property type="protein sequence ID" value="MBR7832272.1"/>
    <property type="molecule type" value="Genomic_DNA"/>
</dbReference>
<dbReference type="InterPro" id="IPR041413">
    <property type="entry name" value="MLTR_LBD"/>
</dbReference>
<dbReference type="Gene3D" id="3.30.450.180">
    <property type="match status" value="1"/>
</dbReference>
<dbReference type="Proteomes" id="UP000675781">
    <property type="component" value="Unassembled WGS sequence"/>
</dbReference>
<dbReference type="CDD" id="cd00093">
    <property type="entry name" value="HTH_XRE"/>
    <property type="match status" value="1"/>
</dbReference>
<organism evidence="2 3">
    <name type="scientific">Actinospica durhamensis</name>
    <dbReference type="NCBI Taxonomy" id="1508375"/>
    <lineage>
        <taxon>Bacteria</taxon>
        <taxon>Bacillati</taxon>
        <taxon>Actinomycetota</taxon>
        <taxon>Actinomycetes</taxon>
        <taxon>Catenulisporales</taxon>
        <taxon>Actinospicaceae</taxon>
        <taxon>Actinospica</taxon>
    </lineage>
</organism>
<dbReference type="InterPro" id="IPR001387">
    <property type="entry name" value="Cro/C1-type_HTH"/>
</dbReference>
<keyword evidence="3" id="KW-1185">Reference proteome</keyword>
<reference evidence="2" key="1">
    <citation type="submission" date="2021-04" db="EMBL/GenBank/DDBJ databases">
        <title>Genome based classification of Actinospica acidithermotolerans sp. nov., an actinobacterium isolated from an Indonesian hot spring.</title>
        <authorList>
            <person name="Kusuma A.B."/>
            <person name="Putra K.E."/>
            <person name="Nafisah S."/>
            <person name="Loh J."/>
            <person name="Nouioui I."/>
            <person name="Goodfellow M."/>
        </authorList>
    </citation>
    <scope>NUCLEOTIDE SEQUENCE</scope>
    <source>
        <strain evidence="2">CSCA 57</strain>
    </source>
</reference>
<dbReference type="PANTHER" id="PTHR35010">
    <property type="entry name" value="BLL4672 PROTEIN-RELATED"/>
    <property type="match status" value="1"/>
</dbReference>
<dbReference type="AlphaFoldDB" id="A0A941INQ0"/>
<comment type="caution">
    <text evidence="2">The sequence shown here is derived from an EMBL/GenBank/DDBJ whole genome shotgun (WGS) entry which is preliminary data.</text>
</comment>
<dbReference type="RefSeq" id="WP_212526804.1">
    <property type="nucleotide sequence ID" value="NZ_JAGSOG010000008.1"/>
</dbReference>
<evidence type="ECO:0000313" key="2">
    <source>
        <dbReference type="EMBL" id="MBR7832272.1"/>
    </source>
</evidence>
<name>A0A941INQ0_9ACTN</name>
<dbReference type="Pfam" id="PF13560">
    <property type="entry name" value="HTH_31"/>
    <property type="match status" value="1"/>
</dbReference>
<evidence type="ECO:0000259" key="1">
    <source>
        <dbReference type="SMART" id="SM00530"/>
    </source>
</evidence>
<accession>A0A941INQ0</accession>
<gene>
    <name evidence="2" type="ORF">KDL01_03320</name>
</gene>
<dbReference type="SUPFAM" id="SSF47413">
    <property type="entry name" value="lambda repressor-like DNA-binding domains"/>
    <property type="match status" value="1"/>
</dbReference>
<dbReference type="Gene3D" id="1.10.260.40">
    <property type="entry name" value="lambda repressor-like DNA-binding domains"/>
    <property type="match status" value="1"/>
</dbReference>
<feature type="domain" description="HTH cro/C1-type" evidence="1">
    <location>
        <begin position="28"/>
        <end position="105"/>
    </location>
</feature>
<dbReference type="Pfam" id="PF17765">
    <property type="entry name" value="MLTR_LBD"/>
    <property type="match status" value="1"/>
</dbReference>
<proteinExistence type="predicted"/>
<dbReference type="GO" id="GO:0003677">
    <property type="term" value="F:DNA binding"/>
    <property type="evidence" value="ECO:0007669"/>
    <property type="project" value="InterPro"/>
</dbReference>
<protein>
    <submittedName>
        <fullName evidence="2">Helix-turn-helix domain-containing protein</fullName>
    </submittedName>
</protein>
<sequence>MVLATPAPAALDPAAAPVLAPDERRRAELRDFLISRRAQISPAEAGMPAGAGRRRTPGLRREEVAVLAGVGVSWYQWLEQGRDITVSAQVLDAVGRVLKLSEPERQHLYALAGLTPPPLRAAAMRTQDGCPALQRMIDAWWPNPGHIVDRYWNITATNAAAHLVLGLRAGGNCLVEFFEGEQFKRGYQVADQISRRLVAQYRAEMTNSPGDPGYHEVVNRLLRTSPYFAQLWDLHEVEAAGVNHKVYQHEQVGELRFETTQLRVPEWPDLTVVMHTPLAETDTRQRLERLLDEHERRHGLRVAA</sequence>
<dbReference type="PANTHER" id="PTHR35010:SF3">
    <property type="entry name" value="BLL4873 PROTEIN"/>
    <property type="match status" value="1"/>
</dbReference>
<evidence type="ECO:0000313" key="3">
    <source>
        <dbReference type="Proteomes" id="UP000675781"/>
    </source>
</evidence>